<proteinExistence type="predicted"/>
<sequence>MVHYLKTSFYIITAKLIKKAYLIKLHIPKTHLNTAEY</sequence>
<name>A0A0E9XHV8_ANGAN</name>
<reference evidence="1" key="2">
    <citation type="journal article" date="2015" name="Fish Shellfish Immunol.">
        <title>Early steps in the European eel (Anguilla anguilla)-Vibrio vulnificus interaction in the gills: Role of the RtxA13 toxin.</title>
        <authorList>
            <person name="Callol A."/>
            <person name="Pajuelo D."/>
            <person name="Ebbesson L."/>
            <person name="Teles M."/>
            <person name="MacKenzie S."/>
            <person name="Amaro C."/>
        </authorList>
    </citation>
    <scope>NUCLEOTIDE SEQUENCE</scope>
</reference>
<dbReference type="EMBL" id="GBXM01007309">
    <property type="protein sequence ID" value="JAI01269.1"/>
    <property type="molecule type" value="Transcribed_RNA"/>
</dbReference>
<protein>
    <submittedName>
        <fullName evidence="1">Uncharacterized protein</fullName>
    </submittedName>
</protein>
<reference evidence="1" key="1">
    <citation type="submission" date="2014-11" db="EMBL/GenBank/DDBJ databases">
        <authorList>
            <person name="Amaro Gonzalez C."/>
        </authorList>
    </citation>
    <scope>NUCLEOTIDE SEQUENCE</scope>
</reference>
<dbReference type="AlphaFoldDB" id="A0A0E9XHV8"/>
<accession>A0A0E9XHV8</accession>
<evidence type="ECO:0000313" key="1">
    <source>
        <dbReference type="EMBL" id="JAI01269.1"/>
    </source>
</evidence>
<organism evidence="1">
    <name type="scientific">Anguilla anguilla</name>
    <name type="common">European freshwater eel</name>
    <name type="synonym">Muraena anguilla</name>
    <dbReference type="NCBI Taxonomy" id="7936"/>
    <lineage>
        <taxon>Eukaryota</taxon>
        <taxon>Metazoa</taxon>
        <taxon>Chordata</taxon>
        <taxon>Craniata</taxon>
        <taxon>Vertebrata</taxon>
        <taxon>Euteleostomi</taxon>
        <taxon>Actinopterygii</taxon>
        <taxon>Neopterygii</taxon>
        <taxon>Teleostei</taxon>
        <taxon>Anguilliformes</taxon>
        <taxon>Anguillidae</taxon>
        <taxon>Anguilla</taxon>
    </lineage>
</organism>